<dbReference type="AlphaFoldDB" id="A0A9W6ZBM2"/>
<evidence type="ECO:0000313" key="2">
    <source>
        <dbReference type="EMBL" id="GMH49296.1"/>
    </source>
</evidence>
<protein>
    <submittedName>
        <fullName evidence="2">Uncharacterized protein</fullName>
    </submittedName>
</protein>
<evidence type="ECO:0000256" key="1">
    <source>
        <dbReference type="SAM" id="MobiDB-lite"/>
    </source>
</evidence>
<dbReference type="Proteomes" id="UP001165122">
    <property type="component" value="Unassembled WGS sequence"/>
</dbReference>
<feature type="region of interest" description="Disordered" evidence="1">
    <location>
        <begin position="1"/>
        <end position="37"/>
    </location>
</feature>
<organism evidence="2 3">
    <name type="scientific">Triparma laevis f. longispina</name>
    <dbReference type="NCBI Taxonomy" id="1714387"/>
    <lineage>
        <taxon>Eukaryota</taxon>
        <taxon>Sar</taxon>
        <taxon>Stramenopiles</taxon>
        <taxon>Ochrophyta</taxon>
        <taxon>Bolidophyceae</taxon>
        <taxon>Parmales</taxon>
        <taxon>Triparmaceae</taxon>
        <taxon>Triparma</taxon>
    </lineage>
</organism>
<sequence length="197" mass="21765">MSSREGDLPPQPPTNPGHVSVNPEGGIPAPDTRPRRERLVKSSSVFIAFDSRPKEPGEIDVKDFHNLQVFLVSKGGMVEEQIAEEWATPLLPNAIKTVLKKEGYLPATSSRWTRGKNSRPVPMGNFAMDKTTTIGLQKYLNANKVGIEAKPDLELDGLFGPVTVETMRKFIDKWADEETGGEVLLPHESEESEEGEE</sequence>
<keyword evidence="3" id="KW-1185">Reference proteome</keyword>
<evidence type="ECO:0000313" key="3">
    <source>
        <dbReference type="Proteomes" id="UP001165122"/>
    </source>
</evidence>
<comment type="caution">
    <text evidence="2">The sequence shown here is derived from an EMBL/GenBank/DDBJ whole genome shotgun (WGS) entry which is preliminary data.</text>
</comment>
<gene>
    <name evidence="2" type="ORF">TrLO_g9499</name>
</gene>
<dbReference type="EMBL" id="BRXW01000381">
    <property type="protein sequence ID" value="GMH49296.1"/>
    <property type="molecule type" value="Genomic_DNA"/>
</dbReference>
<reference evidence="3" key="1">
    <citation type="journal article" date="2023" name="Commun. Biol.">
        <title>Genome analysis of Parmales, the sister group of diatoms, reveals the evolutionary specialization of diatoms from phago-mixotrophs to photoautotrophs.</title>
        <authorList>
            <person name="Ban H."/>
            <person name="Sato S."/>
            <person name="Yoshikawa S."/>
            <person name="Yamada K."/>
            <person name="Nakamura Y."/>
            <person name="Ichinomiya M."/>
            <person name="Sato N."/>
            <person name="Blanc-Mathieu R."/>
            <person name="Endo H."/>
            <person name="Kuwata A."/>
            <person name="Ogata H."/>
        </authorList>
    </citation>
    <scope>NUCLEOTIDE SEQUENCE [LARGE SCALE GENOMIC DNA]</scope>
    <source>
        <strain evidence="3">NIES 3700</strain>
    </source>
</reference>
<name>A0A9W6ZBM2_9STRA</name>
<proteinExistence type="predicted"/>
<accession>A0A9W6ZBM2</accession>
<dbReference type="OrthoDB" id="10529629at2759"/>